<dbReference type="AlphaFoldDB" id="A0A0F7VPU7"/>
<feature type="region of interest" description="Disordered" evidence="1">
    <location>
        <begin position="466"/>
        <end position="485"/>
    </location>
</feature>
<organism evidence="2 3">
    <name type="scientific">Streptomyces leeuwenhoekii</name>
    <dbReference type="NCBI Taxonomy" id="1437453"/>
    <lineage>
        <taxon>Bacteria</taxon>
        <taxon>Bacillati</taxon>
        <taxon>Actinomycetota</taxon>
        <taxon>Actinomycetes</taxon>
        <taxon>Kitasatosporales</taxon>
        <taxon>Streptomycetaceae</taxon>
        <taxon>Streptomyces</taxon>
    </lineage>
</organism>
<dbReference type="RefSeq" id="WP_029384696.1">
    <property type="nucleotide sequence ID" value="NZ_AZSD01000239.1"/>
</dbReference>
<evidence type="ECO:0000256" key="1">
    <source>
        <dbReference type="SAM" id="MobiDB-lite"/>
    </source>
</evidence>
<accession>A0A0F7VPU7</accession>
<dbReference type="EMBL" id="LN831790">
    <property type="protein sequence ID" value="CQR61815.1"/>
    <property type="molecule type" value="Genomic_DNA"/>
</dbReference>
<dbReference type="KEGG" id="sle:sle_23540"/>
<evidence type="ECO:0000313" key="3">
    <source>
        <dbReference type="Proteomes" id="UP000035016"/>
    </source>
</evidence>
<protein>
    <submittedName>
        <fullName evidence="2">Uncharacterized protein</fullName>
    </submittedName>
</protein>
<dbReference type="Proteomes" id="UP000035016">
    <property type="component" value="Chromosome Chromosome"/>
</dbReference>
<proteinExistence type="predicted"/>
<sequence length="741" mass="79679">MPSTPPVQHRTRFFDQRVPSLYSGKYTITTEQSISGLNTADGLPTRTQRFDVRGPRFQIAGDDVHACYPLPGSTGLYSQVLPHITLTTPGVPWLRPLDGQERAVPWLALLVFREGELDIDPQAIGQVDACMVHELLAGRLDNGQPLPGRPPQIDPQWLFEDEVDLVCGSIVVPKELFTAVVPLPQEMAALAHVREGGPPDATRGATPPPDEEQLKSVVVANRFPDVVGGMHVAHLVSFDGHEDLLTPGAAVPTDGVRLVSLRCWSFESDPDHGTGFGDLVANLAADPDPLLRLPVDRPASPSPAQSAALERICTGATALPQRLESGERTVGFYRGPLTAAPAQPLPDPAGEVRRESVDEALVYLEAYGVYDTGYASAFALGRALALADPEFRSQLLAWRKAARAAARRLLAHPRLSGRALTAATASQLTADLSRDAFDELLTDGETNGRADGRTSRLFQALSGAGADVAAGRRHTPAPRSSPAGTLNAATLHTALARGEVREVLRTATSEELDPVVAWLDRLALLEMIPFEHLVPDERMLPVESIRFFHVDPGWVQVATDGALSIGVGHSFDADLNELARGVRPAPASGVLIHSDLVEGWPDTIYTAFRGNTPVEPVRTAHYGTHILMLLYPAVFDTFTAAEPPQGIHFGFGDLGTIELRKIAGPDIGMPLGDFPDNPGDDRFSRFLRSGGYDVLNVAGTGDALLRALAQAHNTAALSSAQFALQMVRAPQLQTFARPRRP</sequence>
<evidence type="ECO:0000313" key="2">
    <source>
        <dbReference type="EMBL" id="CQR61815.1"/>
    </source>
</evidence>
<reference evidence="2 3" key="1">
    <citation type="submission" date="2015-02" db="EMBL/GenBank/DDBJ databases">
        <authorList>
            <person name="Gomez-Escribano P.J."/>
        </authorList>
    </citation>
    <scope>NUCLEOTIDE SEQUENCE [LARGE SCALE GENOMIC DNA]</scope>
    <source>
        <strain evidence="3">C34 (DSM 42122 / NRRL B-24963)</strain>
    </source>
</reference>
<name>A0A0F7VPU7_STRLW</name>
<gene>
    <name evidence="2" type="primary">sle_23540</name>
</gene>